<dbReference type="OrthoDB" id="9802426at2"/>
<dbReference type="Gene3D" id="3.40.50.2300">
    <property type="match status" value="1"/>
</dbReference>
<dbReference type="AlphaFoldDB" id="A0A1W6MXY7"/>
<dbReference type="InterPro" id="IPR039420">
    <property type="entry name" value="WalR-like"/>
</dbReference>
<sequence length="224" mass="25056">MRILILEDNDDLALRLVEQIADNGFEVDRVATIREAGEKIAAITYSLAILDRRLPDGDGIRLAPQIRSLQPNARIMMLTALDDEDQKIAGLDAGADDYLTKPYNPKELMARIRANLRRADGAVTPITRVANLCFAPDSREVTVGGKAIVLQRRELALLEALMRRPGRVVQRDRIFEDLYGDHEDLHWNHLNGVVSHLRKSLKDAGARVEIHVARGIGYFIATCD</sequence>
<gene>
    <name evidence="6" type="ORF">B1812_16680</name>
</gene>
<keyword evidence="7" id="KW-1185">Reference proteome</keyword>
<accession>A0A1W6MXY7</accession>
<dbReference type="Pfam" id="PF00072">
    <property type="entry name" value="Response_reg"/>
    <property type="match status" value="1"/>
</dbReference>
<dbReference type="STRING" id="655015.B1812_16680"/>
<dbReference type="PROSITE" id="PS50110">
    <property type="entry name" value="RESPONSE_REGULATORY"/>
    <property type="match status" value="1"/>
</dbReference>
<proteinExistence type="predicted"/>
<dbReference type="GO" id="GO:0005829">
    <property type="term" value="C:cytosol"/>
    <property type="evidence" value="ECO:0007669"/>
    <property type="project" value="TreeGrafter"/>
</dbReference>
<dbReference type="RefSeq" id="WP_085772576.1">
    <property type="nucleotide sequence ID" value="NZ_AP027149.1"/>
</dbReference>
<evidence type="ECO:0000259" key="4">
    <source>
        <dbReference type="PROSITE" id="PS50110"/>
    </source>
</evidence>
<feature type="domain" description="OmpR/PhoB-type" evidence="5">
    <location>
        <begin position="124"/>
        <end position="222"/>
    </location>
</feature>
<evidence type="ECO:0000256" key="1">
    <source>
        <dbReference type="ARBA" id="ARBA00023125"/>
    </source>
</evidence>
<protein>
    <submittedName>
        <fullName evidence="6">Two-component system response regulator</fullName>
    </submittedName>
</protein>
<dbReference type="KEGG" id="mbry:B1812_16680"/>
<dbReference type="PANTHER" id="PTHR48111:SF36">
    <property type="entry name" value="TRANSCRIPTIONAL REGULATORY PROTEIN CUTR"/>
    <property type="match status" value="1"/>
</dbReference>
<dbReference type="GO" id="GO:0000976">
    <property type="term" value="F:transcription cis-regulatory region binding"/>
    <property type="evidence" value="ECO:0007669"/>
    <property type="project" value="TreeGrafter"/>
</dbReference>
<reference evidence="6 7" key="1">
    <citation type="submission" date="2017-02" db="EMBL/GenBank/DDBJ databases">
        <authorList>
            <person name="Peterson S.W."/>
        </authorList>
    </citation>
    <scope>NUCLEOTIDE SEQUENCE [LARGE SCALE GENOMIC DNA]</scope>
    <source>
        <strain evidence="6 7">S285</strain>
    </source>
</reference>
<dbReference type="GO" id="GO:0006355">
    <property type="term" value="P:regulation of DNA-templated transcription"/>
    <property type="evidence" value="ECO:0007669"/>
    <property type="project" value="InterPro"/>
</dbReference>
<dbReference type="PROSITE" id="PS51755">
    <property type="entry name" value="OMPR_PHOB"/>
    <property type="match status" value="1"/>
</dbReference>
<evidence type="ECO:0000313" key="6">
    <source>
        <dbReference type="EMBL" id="ARN82447.1"/>
    </source>
</evidence>
<evidence type="ECO:0000259" key="5">
    <source>
        <dbReference type="PROSITE" id="PS51755"/>
    </source>
</evidence>
<dbReference type="SMART" id="SM00448">
    <property type="entry name" value="REC"/>
    <property type="match status" value="1"/>
</dbReference>
<dbReference type="InterPro" id="IPR001867">
    <property type="entry name" value="OmpR/PhoB-type_DNA-bd"/>
</dbReference>
<dbReference type="Gene3D" id="6.10.250.690">
    <property type="match status" value="1"/>
</dbReference>
<name>A0A1W6MXY7_9HYPH</name>
<keyword evidence="1 3" id="KW-0238">DNA-binding</keyword>
<feature type="modified residue" description="4-aspartylphosphate" evidence="2">
    <location>
        <position position="51"/>
    </location>
</feature>
<dbReference type="Pfam" id="PF00486">
    <property type="entry name" value="Trans_reg_C"/>
    <property type="match status" value="1"/>
</dbReference>
<dbReference type="EMBL" id="CP019948">
    <property type="protein sequence ID" value="ARN82447.1"/>
    <property type="molecule type" value="Genomic_DNA"/>
</dbReference>
<evidence type="ECO:0000256" key="3">
    <source>
        <dbReference type="PROSITE-ProRule" id="PRU01091"/>
    </source>
</evidence>
<dbReference type="Gene3D" id="1.10.10.10">
    <property type="entry name" value="Winged helix-like DNA-binding domain superfamily/Winged helix DNA-binding domain"/>
    <property type="match status" value="1"/>
</dbReference>
<feature type="DNA-binding region" description="OmpR/PhoB-type" evidence="3">
    <location>
        <begin position="124"/>
        <end position="222"/>
    </location>
</feature>
<dbReference type="InterPro" id="IPR036388">
    <property type="entry name" value="WH-like_DNA-bd_sf"/>
</dbReference>
<dbReference type="GO" id="GO:0032993">
    <property type="term" value="C:protein-DNA complex"/>
    <property type="evidence" value="ECO:0007669"/>
    <property type="project" value="TreeGrafter"/>
</dbReference>
<dbReference type="InterPro" id="IPR001789">
    <property type="entry name" value="Sig_transdc_resp-reg_receiver"/>
</dbReference>
<dbReference type="SMART" id="SM00862">
    <property type="entry name" value="Trans_reg_C"/>
    <property type="match status" value="1"/>
</dbReference>
<dbReference type="PANTHER" id="PTHR48111">
    <property type="entry name" value="REGULATOR OF RPOS"/>
    <property type="match status" value="1"/>
</dbReference>
<organism evidence="6 7">
    <name type="scientific">Methylocystis bryophila</name>
    <dbReference type="NCBI Taxonomy" id="655015"/>
    <lineage>
        <taxon>Bacteria</taxon>
        <taxon>Pseudomonadati</taxon>
        <taxon>Pseudomonadota</taxon>
        <taxon>Alphaproteobacteria</taxon>
        <taxon>Hyphomicrobiales</taxon>
        <taxon>Methylocystaceae</taxon>
        <taxon>Methylocystis</taxon>
    </lineage>
</organism>
<dbReference type="InterPro" id="IPR011006">
    <property type="entry name" value="CheY-like_superfamily"/>
</dbReference>
<dbReference type="SUPFAM" id="SSF52172">
    <property type="entry name" value="CheY-like"/>
    <property type="match status" value="1"/>
</dbReference>
<dbReference type="Proteomes" id="UP000193978">
    <property type="component" value="Chromosome"/>
</dbReference>
<dbReference type="CDD" id="cd00383">
    <property type="entry name" value="trans_reg_C"/>
    <property type="match status" value="1"/>
</dbReference>
<keyword evidence="2" id="KW-0597">Phosphoprotein</keyword>
<evidence type="ECO:0000256" key="2">
    <source>
        <dbReference type="PROSITE-ProRule" id="PRU00169"/>
    </source>
</evidence>
<evidence type="ECO:0000313" key="7">
    <source>
        <dbReference type="Proteomes" id="UP000193978"/>
    </source>
</evidence>
<feature type="domain" description="Response regulatory" evidence="4">
    <location>
        <begin position="2"/>
        <end position="116"/>
    </location>
</feature>
<dbReference type="GO" id="GO:0000156">
    <property type="term" value="F:phosphorelay response regulator activity"/>
    <property type="evidence" value="ECO:0007669"/>
    <property type="project" value="TreeGrafter"/>
</dbReference>